<proteinExistence type="predicted"/>
<dbReference type="Pfam" id="PF13036">
    <property type="entry name" value="LpoB"/>
    <property type="match status" value="1"/>
</dbReference>
<organism evidence="1 2">
    <name type="scientific">Candidatus Abyssobacteria bacterium SURF_17</name>
    <dbReference type="NCBI Taxonomy" id="2093361"/>
    <lineage>
        <taxon>Bacteria</taxon>
        <taxon>Pseudomonadati</taxon>
        <taxon>Candidatus Hydrogenedentota</taxon>
        <taxon>Candidatus Abyssobacteria</taxon>
    </lineage>
</organism>
<gene>
    <name evidence="1" type="ORF">C4532_06000</name>
</gene>
<name>A0A419F2P4_9BACT</name>
<dbReference type="InterPro" id="IPR014094">
    <property type="entry name" value="LpoB"/>
</dbReference>
<dbReference type="AlphaFoldDB" id="A0A419F2P4"/>
<dbReference type="PROSITE" id="PS51257">
    <property type="entry name" value="PROKAR_LIPOPROTEIN"/>
    <property type="match status" value="1"/>
</dbReference>
<comment type="caution">
    <text evidence="1">The sequence shown here is derived from an EMBL/GenBank/DDBJ whole genome shotgun (WGS) entry which is preliminary data.</text>
</comment>
<reference evidence="1 2" key="1">
    <citation type="journal article" date="2017" name="ISME J.">
        <title>Energy and carbon metabolisms in a deep terrestrial subsurface fluid microbial community.</title>
        <authorList>
            <person name="Momper L."/>
            <person name="Jungbluth S.P."/>
            <person name="Lee M.D."/>
            <person name="Amend J.P."/>
        </authorList>
    </citation>
    <scope>NUCLEOTIDE SEQUENCE [LARGE SCALE GENOMIC DNA]</scope>
    <source>
        <strain evidence="1">SURF_17</strain>
    </source>
</reference>
<dbReference type="Proteomes" id="UP000285961">
    <property type="component" value="Unassembled WGS sequence"/>
</dbReference>
<protein>
    <recommendedName>
        <fullName evidence="3">Penicillin-binding protein activator LpoB</fullName>
    </recommendedName>
</protein>
<sequence>MTMIPRTIDRAIVLVLIVLFGACAPQQFLVRPAPEITRLNRIAVFPLENLSGEPDAGGRVTSILASDLYNSGLVDIVEPGEVQQFIIRSRIRVAGQLDLDTIREASRQLAADGIVFGSINEYTVIATDLGPLPAVSMTLRLVDANTGEIVWAATHSLQGDFKETVFGIGRVNSVGSLSEIVVQDLVLALGAAMYPEQEKIAAATFPRRVTTELTPKLPPEEPVIPLAPTMQELEAVEAEKEKAHSAVLQEWETIKGISQ</sequence>
<evidence type="ECO:0000313" key="2">
    <source>
        <dbReference type="Proteomes" id="UP000285961"/>
    </source>
</evidence>
<dbReference type="EMBL" id="QZKI01000045">
    <property type="protein sequence ID" value="RJP72406.1"/>
    <property type="molecule type" value="Genomic_DNA"/>
</dbReference>
<evidence type="ECO:0008006" key="3">
    <source>
        <dbReference type="Google" id="ProtNLM"/>
    </source>
</evidence>
<accession>A0A419F2P4</accession>
<evidence type="ECO:0000313" key="1">
    <source>
        <dbReference type="EMBL" id="RJP72406.1"/>
    </source>
</evidence>
<dbReference type="Gene3D" id="3.40.50.10610">
    <property type="entry name" value="ABC-type transport auxiliary lipoprotein component"/>
    <property type="match status" value="1"/>
</dbReference>